<evidence type="ECO:0000313" key="2">
    <source>
        <dbReference type="EMBL" id="KAH0963024.1"/>
    </source>
</evidence>
<feature type="region of interest" description="Disordered" evidence="1">
    <location>
        <begin position="163"/>
        <end position="227"/>
    </location>
</feature>
<comment type="caution">
    <text evidence="2">The sequence shown here is derived from an EMBL/GenBank/DDBJ whole genome shotgun (WGS) entry which is preliminary data.</text>
</comment>
<proteinExistence type="predicted"/>
<gene>
    <name evidence="2" type="ORF">HRG_05534</name>
</gene>
<accession>A0A9P8MXK5</accession>
<dbReference type="OrthoDB" id="5222339at2759"/>
<dbReference type="EMBL" id="JAIZPD010000005">
    <property type="protein sequence ID" value="KAH0963024.1"/>
    <property type="molecule type" value="Genomic_DNA"/>
</dbReference>
<sequence>MESTSSPGTATTRVPWHRLRAWIDQQEDYERTHSRPAPLAQIKLEAISMLIPFGDDEPEVGDRDYVSLLLHETQTRRLSPPVFTDGEPALVPVDGHLQPKWSFVCSIAECGSFPRERHGIDAGQQPPAFQGKKNAKRYAAKCALQYLQQAVVKGAVPAATPPTKERAAAATQSPALSPSPARGVAAGGGGGGAAAADRSPRLQPQPSSGVPGCSECGSSNPDNGDEASVFRHVSDLATSLNLSSPRYEVVPDSEMPGFFRGCPVFSPADMVPRDLGLVSGVLGKKQARLQVAEKVLEWLEAERRKRRDVFDSLYRKKS</sequence>
<organism evidence="2 3">
    <name type="scientific">Hirsutella rhossiliensis</name>
    <dbReference type="NCBI Taxonomy" id="111463"/>
    <lineage>
        <taxon>Eukaryota</taxon>
        <taxon>Fungi</taxon>
        <taxon>Dikarya</taxon>
        <taxon>Ascomycota</taxon>
        <taxon>Pezizomycotina</taxon>
        <taxon>Sordariomycetes</taxon>
        <taxon>Hypocreomycetidae</taxon>
        <taxon>Hypocreales</taxon>
        <taxon>Ophiocordycipitaceae</taxon>
        <taxon>Hirsutella</taxon>
    </lineage>
</organism>
<name>A0A9P8MXK5_9HYPO</name>
<keyword evidence="3" id="KW-1185">Reference proteome</keyword>
<reference evidence="2" key="1">
    <citation type="submission" date="2021-09" db="EMBL/GenBank/DDBJ databases">
        <title>A high-quality genome of the endoparasitic fungus Hirsutella rhossiliensis with a comparison of Hirsutella genomes reveals transposable elements contributing to genome size variation.</title>
        <authorList>
            <person name="Lin R."/>
            <person name="Jiao Y."/>
            <person name="Sun X."/>
            <person name="Ling J."/>
            <person name="Xie B."/>
            <person name="Cheng X."/>
        </authorList>
    </citation>
    <scope>NUCLEOTIDE SEQUENCE</scope>
    <source>
        <strain evidence="2">HR02</strain>
    </source>
</reference>
<dbReference type="RefSeq" id="XP_044720537.1">
    <property type="nucleotide sequence ID" value="XM_044864005.1"/>
</dbReference>
<dbReference type="GeneID" id="68354663"/>
<dbReference type="Proteomes" id="UP000824596">
    <property type="component" value="Unassembled WGS sequence"/>
</dbReference>
<protein>
    <recommendedName>
        <fullName evidence="4">DRBM domain-containing protein</fullName>
    </recommendedName>
</protein>
<dbReference type="AlphaFoldDB" id="A0A9P8MXK5"/>
<evidence type="ECO:0008006" key="4">
    <source>
        <dbReference type="Google" id="ProtNLM"/>
    </source>
</evidence>
<evidence type="ECO:0000313" key="3">
    <source>
        <dbReference type="Proteomes" id="UP000824596"/>
    </source>
</evidence>
<evidence type="ECO:0000256" key="1">
    <source>
        <dbReference type="SAM" id="MobiDB-lite"/>
    </source>
</evidence>